<keyword evidence="2" id="KW-1185">Reference proteome</keyword>
<gene>
    <name evidence="1" type="ORF">MEUPH1_LOCUS6849</name>
</gene>
<sequence>MLRLGGGGESEQTFRRRRQIVNDVTVGTYNPIINDIADLKPVIKSPGVGDGVAANRVGMEGGMVVRDVVVAADRRGWLLYTSGVKQGRSAVNGPRANASTRISNGRYTLASTIYGPRVLKNGVAHLIKPAVFFFLSFLPSLLSYIDVDAFQNGLMNDNRRRRFLYTLR</sequence>
<evidence type="ECO:0000313" key="2">
    <source>
        <dbReference type="Proteomes" id="UP001160148"/>
    </source>
</evidence>
<organism evidence="1 2">
    <name type="scientific">Macrosiphum euphorbiae</name>
    <name type="common">potato aphid</name>
    <dbReference type="NCBI Taxonomy" id="13131"/>
    <lineage>
        <taxon>Eukaryota</taxon>
        <taxon>Metazoa</taxon>
        <taxon>Ecdysozoa</taxon>
        <taxon>Arthropoda</taxon>
        <taxon>Hexapoda</taxon>
        <taxon>Insecta</taxon>
        <taxon>Pterygota</taxon>
        <taxon>Neoptera</taxon>
        <taxon>Paraneoptera</taxon>
        <taxon>Hemiptera</taxon>
        <taxon>Sternorrhyncha</taxon>
        <taxon>Aphidomorpha</taxon>
        <taxon>Aphidoidea</taxon>
        <taxon>Aphididae</taxon>
        <taxon>Macrosiphini</taxon>
        <taxon>Macrosiphum</taxon>
    </lineage>
</organism>
<comment type="caution">
    <text evidence="1">The sequence shown here is derived from an EMBL/GenBank/DDBJ whole genome shotgun (WGS) entry which is preliminary data.</text>
</comment>
<accession>A0AAV0W3R9</accession>
<dbReference type="AlphaFoldDB" id="A0AAV0W3R9"/>
<dbReference type="Proteomes" id="UP001160148">
    <property type="component" value="Unassembled WGS sequence"/>
</dbReference>
<protein>
    <submittedName>
        <fullName evidence="1">Uncharacterized protein</fullName>
    </submittedName>
</protein>
<evidence type="ECO:0000313" key="1">
    <source>
        <dbReference type="EMBL" id="CAI6350380.1"/>
    </source>
</evidence>
<proteinExistence type="predicted"/>
<name>A0AAV0W3R9_9HEMI</name>
<reference evidence="1 2" key="1">
    <citation type="submission" date="2023-01" db="EMBL/GenBank/DDBJ databases">
        <authorList>
            <person name="Whitehead M."/>
        </authorList>
    </citation>
    <scope>NUCLEOTIDE SEQUENCE [LARGE SCALE GENOMIC DNA]</scope>
</reference>
<dbReference type="EMBL" id="CARXXK010000001">
    <property type="protein sequence ID" value="CAI6350380.1"/>
    <property type="molecule type" value="Genomic_DNA"/>
</dbReference>